<evidence type="ECO:0000256" key="3">
    <source>
        <dbReference type="SAM" id="SignalP"/>
    </source>
</evidence>
<dbReference type="Pfam" id="PF07833">
    <property type="entry name" value="Cu_amine_oxidN1"/>
    <property type="match status" value="1"/>
</dbReference>
<keyword evidence="6" id="KW-1185">Reference proteome</keyword>
<feature type="coiled-coil region" evidence="1">
    <location>
        <begin position="689"/>
        <end position="742"/>
    </location>
</feature>
<feature type="chain" id="PRO_5046511245" evidence="3">
    <location>
        <begin position="23"/>
        <end position="1077"/>
    </location>
</feature>
<comment type="caution">
    <text evidence="5">The sequence shown here is derived from an EMBL/GenBank/DDBJ whole genome shotgun (WGS) entry which is preliminary data.</text>
</comment>
<organism evidence="5 6">
    <name type="scientific">Paenibacillus violae</name>
    <dbReference type="NCBI Taxonomy" id="3077234"/>
    <lineage>
        <taxon>Bacteria</taxon>
        <taxon>Bacillati</taxon>
        <taxon>Bacillota</taxon>
        <taxon>Bacilli</taxon>
        <taxon>Bacillales</taxon>
        <taxon>Paenibacillaceae</taxon>
        <taxon>Paenibacillus</taxon>
    </lineage>
</organism>
<name>A0ABU3RFD8_9BACL</name>
<feature type="region of interest" description="Disordered" evidence="2">
    <location>
        <begin position="563"/>
        <end position="592"/>
    </location>
</feature>
<feature type="coiled-coil region" evidence="1">
    <location>
        <begin position="51"/>
        <end position="78"/>
    </location>
</feature>
<feature type="domain" description="Copper amine oxidase-like N-terminal" evidence="4">
    <location>
        <begin position="974"/>
        <end position="1075"/>
    </location>
</feature>
<dbReference type="Gene3D" id="1.20.1600.10">
    <property type="entry name" value="Outer membrane efflux proteins (OEP)"/>
    <property type="match status" value="2"/>
</dbReference>
<dbReference type="InterPro" id="IPR036582">
    <property type="entry name" value="Mao_N_sf"/>
</dbReference>
<evidence type="ECO:0000256" key="1">
    <source>
        <dbReference type="SAM" id="Coils"/>
    </source>
</evidence>
<dbReference type="SUPFAM" id="SSF55383">
    <property type="entry name" value="Copper amine oxidase, domain N"/>
    <property type="match status" value="1"/>
</dbReference>
<feature type="compositionally biased region" description="Gly residues" evidence="2">
    <location>
        <begin position="569"/>
        <end position="578"/>
    </location>
</feature>
<reference evidence="5 6" key="1">
    <citation type="submission" date="2023-10" db="EMBL/GenBank/DDBJ databases">
        <title>Paenibacillus strain PFR10 Genome sequencing and assembly.</title>
        <authorList>
            <person name="Kim I."/>
        </authorList>
    </citation>
    <scope>NUCLEOTIDE SEQUENCE [LARGE SCALE GENOMIC DNA]</scope>
    <source>
        <strain evidence="5 6">PFR10</strain>
    </source>
</reference>
<keyword evidence="3" id="KW-0732">Signal</keyword>
<feature type="region of interest" description="Disordered" evidence="2">
    <location>
        <begin position="770"/>
        <end position="799"/>
    </location>
</feature>
<evidence type="ECO:0000313" key="6">
    <source>
        <dbReference type="Proteomes" id="UP001260980"/>
    </source>
</evidence>
<sequence>MAGLKAVRLGLVVLLSAAPVLAAGPSVEAASVKALTMKEAMDQGVKISSVLRDARTDISKKKLELEQAQHAVKSEEAKASGLFAKPRNLSQDLTIRLKVPEASKQLYLAQETLRQSINTVRFDVQKAYLTAYQDEAAEENARKKWEDAKTALDTVKKKRKFGLADSAEQEQAEKALEKAASVYKQAQLTAKASRLALGKLLQLDMENKVQLSFEPDYANLDQKQLPAYITSGLKSTVSLLKDTEDRRLADHKLSTTRDLYSSKFGSSRMKVMDGLYKAKDIDMDMFLASYETTLSQVKKDWEGFFLLLGFIPIPKSLLQGEFDGLRYLDDLRDALPIATMEQNKAVLQEKESRSAVIAAVRASYMEAKGAEEGYAQALRDKDSAVSALDKATQKVKLSLMKTDELAAYKEAVSKADEQILMAQMSYETALGKLDIDTGGAVAKTLKKGILPYQNLDDGLAAVKPQNPKAPAGSWKLKPAIGPLLSDFSVTVNKKLGATDYALFTKDGRAIGKRTKMNKAVRQLTLKLSQLENLKVVLYAKGKPIGELLLEGKGNAGQLAAADEAKDGPENGGNGGSSVGDGTTNGESASGADEEKGLGTVIIGSYKVQLDALTPEAYNAASATMSSSGQGIFYKADEPGAVWFGMDNAVDPSAIADPTSSAALSQKDAEALKVTVEIAKPGAIASLQTPEQLQQQIDTLKKDIVKLEAAKEAAVTDMKLSEIADLAVEIKDAQAQLGMLEALQKGDSQAALQQMELVNNPDALIAALSEETETPPGSPGGEVPPGGTTPGKEAASEDALAEQAELQQTKLEQALAAGEPVAAAAVLQQLLATQAQLADAQTGASEGQASLAEAKQKLEAALKLAQAQGDTERVATLTRSLEAVAEAVATAKKDALFAQLDAVQVLAAALPQEASVQTQLEQQVTKLLKELQQQEKAKYTPEEQAALADVSAALAASVSVQPLPAENVLSPNIFIKFDAPPVIINGQAYLPIRSVSESFGAAVDWDQDTLTVTVSTEYKTITSRISEDKAYVDGDPVQIDGPAYLLEGKTYVPLRFIAESLGLQVDWNAPTQIIQISN</sequence>
<proteinExistence type="predicted"/>
<dbReference type="InterPro" id="IPR012854">
    <property type="entry name" value="Cu_amine_oxidase-like_N"/>
</dbReference>
<dbReference type="Gene3D" id="3.30.457.10">
    <property type="entry name" value="Copper amine oxidase-like, N-terminal domain"/>
    <property type="match status" value="1"/>
</dbReference>
<evidence type="ECO:0000313" key="5">
    <source>
        <dbReference type="EMBL" id="MDU0202818.1"/>
    </source>
</evidence>
<keyword evidence="1" id="KW-0175">Coiled coil</keyword>
<dbReference type="SUPFAM" id="SSF56954">
    <property type="entry name" value="Outer membrane efflux proteins (OEP)"/>
    <property type="match status" value="1"/>
</dbReference>
<dbReference type="EMBL" id="JAWCUD010000005">
    <property type="protein sequence ID" value="MDU0202818.1"/>
    <property type="molecule type" value="Genomic_DNA"/>
</dbReference>
<dbReference type="RefSeq" id="WP_315953010.1">
    <property type="nucleotide sequence ID" value="NZ_JAWCUD010000005.1"/>
</dbReference>
<evidence type="ECO:0000259" key="4">
    <source>
        <dbReference type="Pfam" id="PF07833"/>
    </source>
</evidence>
<dbReference type="Proteomes" id="UP001260980">
    <property type="component" value="Unassembled WGS sequence"/>
</dbReference>
<protein>
    <submittedName>
        <fullName evidence="5">Stalk domain-containing protein</fullName>
    </submittedName>
</protein>
<accession>A0ABU3RFD8</accession>
<gene>
    <name evidence="5" type="ORF">RQP52_17155</name>
</gene>
<evidence type="ECO:0000256" key="2">
    <source>
        <dbReference type="SAM" id="MobiDB-lite"/>
    </source>
</evidence>
<feature type="signal peptide" evidence="3">
    <location>
        <begin position="1"/>
        <end position="22"/>
    </location>
</feature>